<dbReference type="Proteomes" id="UP000005867">
    <property type="component" value="Chromosome"/>
</dbReference>
<keyword evidence="2" id="KW-1185">Reference proteome</keyword>
<sequence>MLLQLANAPYVLAIDFSAYHSAMGAGVVVFRGPVVKQSAELAKTSHEIGESLERRGDHYMALTTAFWGIHMRETEEFLEQYLSSTKLFAVEKAYAIKNVDSMKLKRYIEKYIKLNPIIFTDRPHKVEARLLEKAGVKGRREGKNYFVALSDVVAYYAALLSYLEVMEKGPGREVNEEVLQKRIGRLGETLNKSFGGKLLVV</sequence>
<dbReference type="KEGG" id="pyr:P186_1036"/>
<dbReference type="RefSeq" id="WP_014288301.1">
    <property type="nucleotide sequence ID" value="NC_016645.1"/>
</dbReference>
<dbReference type="EMBL" id="CP003098">
    <property type="protein sequence ID" value="AET32473.1"/>
    <property type="molecule type" value="Genomic_DNA"/>
</dbReference>
<name>G7VBX3_9CREN</name>
<dbReference type="eggNOG" id="arCOG06996">
    <property type="taxonomic scope" value="Archaea"/>
</dbReference>
<gene>
    <name evidence="1" type="ORF">P186_1036</name>
</gene>
<reference evidence="1 2" key="1">
    <citation type="journal article" date="2012" name="J. Bacteriol.">
        <title>Complete genome sequence of strain 1860, a crenarchaeon of the genus pyrobaculum able to grow with various electron acceptors.</title>
        <authorList>
            <person name="Mardanov A.V."/>
            <person name="Gumerov V.M."/>
            <person name="Slobodkina G.B."/>
            <person name="Beletsky A.V."/>
            <person name="Bonch-Osmolovskaya E.A."/>
            <person name="Ravin N.V."/>
            <person name="Skryabin K.G."/>
        </authorList>
    </citation>
    <scope>NUCLEOTIDE SEQUENCE [LARGE SCALE GENOMIC DNA]</scope>
    <source>
        <strain evidence="1 2">1860</strain>
    </source>
</reference>
<dbReference type="AlphaFoldDB" id="G7VBX3"/>
<evidence type="ECO:0000313" key="1">
    <source>
        <dbReference type="EMBL" id="AET32473.1"/>
    </source>
</evidence>
<accession>G7VBX3</accession>
<dbReference type="GeneID" id="11595293"/>
<organism evidence="1 2">
    <name type="scientific">Pyrobaculum ferrireducens</name>
    <dbReference type="NCBI Taxonomy" id="1104324"/>
    <lineage>
        <taxon>Archaea</taxon>
        <taxon>Thermoproteota</taxon>
        <taxon>Thermoprotei</taxon>
        <taxon>Thermoproteales</taxon>
        <taxon>Thermoproteaceae</taxon>
        <taxon>Pyrobaculum</taxon>
    </lineage>
</organism>
<dbReference type="BioCyc" id="PSP1104324:GJSN-1012-MONOMER"/>
<proteinExistence type="predicted"/>
<dbReference type="STRING" id="1104324.P186_1036"/>
<dbReference type="OrthoDB" id="385236at2157"/>
<evidence type="ECO:0000313" key="2">
    <source>
        <dbReference type="Proteomes" id="UP000005867"/>
    </source>
</evidence>
<dbReference type="HOGENOM" id="CLU_1357960_0_0_2"/>
<protein>
    <submittedName>
        <fullName evidence="1">Uncharacterized protein</fullName>
    </submittedName>
</protein>